<keyword evidence="3" id="KW-1185">Reference proteome</keyword>
<evidence type="ECO:0000256" key="1">
    <source>
        <dbReference type="SAM" id="MobiDB-lite"/>
    </source>
</evidence>
<dbReference type="EMBL" id="PGCJ01000006">
    <property type="protein sequence ID" value="PLW58079.1"/>
    <property type="molecule type" value="Genomic_DNA"/>
</dbReference>
<accession>A0A2N5W755</accession>
<sequence>MADSQVLNMPTKWVCFIDEGADDDFDGFFSLIELFTARRIVPIPAHMLQLIGLVVNPMQFLRSQVPASCNDPIVLSGKNVAWRAWSFLDSFFKTSGTSSFLKCLPGHNHTSLANLDVILKESFRNTECSPTIRRLIDPTTVWDILLTADDSAADQTIGPGAWDFLALLISAWEIDFKNQGVPDIHTENQSPLNQTSPPDPKTYSPHFLRQLSEAPAGGFRIDSRVYDIIFEPFGRTSDSPSYSWGCATNTLARAQELSIRLLHLLVRLDAINLLETGRLREDIVIRMRGLKTPDFHVFVNLLPPDHLLRTRLLSRFLESVTRSQTATHAGLVLSESQGSASNLSPSRSGLNGTTGLRRVPSRTALKLDDRPTDSTISSSKSHLLSMTALITQLLPRPLLDIPTAARRRSGSDKIDVQVILEAELRYLSVLSVILGSLLAVYRACPSLVDQEGLNLVTKGKLTSAVQNHFNTVNDALGFKLDSRPDDQTRRNLLHRQLNRTVKAFQNLALKPPFFVRRRGLLDSFARIEIV</sequence>
<evidence type="ECO:0000313" key="3">
    <source>
        <dbReference type="Proteomes" id="UP000235388"/>
    </source>
</evidence>
<feature type="compositionally biased region" description="Polar residues" evidence="1">
    <location>
        <begin position="337"/>
        <end position="354"/>
    </location>
</feature>
<feature type="region of interest" description="Disordered" evidence="1">
    <location>
        <begin position="337"/>
        <end position="356"/>
    </location>
</feature>
<reference evidence="2 3" key="1">
    <citation type="submission" date="2017-11" db="EMBL/GenBank/DDBJ databases">
        <title>De novo assembly and phasing of dikaryotic genomes from two isolates of Puccinia coronata f. sp. avenae, the causal agent of oat crown rust.</title>
        <authorList>
            <person name="Miller M.E."/>
            <person name="Zhang Y."/>
            <person name="Omidvar V."/>
            <person name="Sperschneider J."/>
            <person name="Schwessinger B."/>
            <person name="Raley C."/>
            <person name="Palmer J.M."/>
            <person name="Garnica D."/>
            <person name="Upadhyaya N."/>
            <person name="Rathjen J."/>
            <person name="Taylor J.M."/>
            <person name="Park R.F."/>
            <person name="Dodds P.N."/>
            <person name="Hirsch C.D."/>
            <person name="Kianian S.F."/>
            <person name="Figueroa M."/>
        </authorList>
    </citation>
    <scope>NUCLEOTIDE SEQUENCE [LARGE SCALE GENOMIC DNA]</scope>
    <source>
        <strain evidence="2">12NC29</strain>
    </source>
</reference>
<evidence type="ECO:0000313" key="2">
    <source>
        <dbReference type="EMBL" id="PLW58079.1"/>
    </source>
</evidence>
<comment type="caution">
    <text evidence="2">The sequence shown here is derived from an EMBL/GenBank/DDBJ whole genome shotgun (WGS) entry which is preliminary data.</text>
</comment>
<dbReference type="OrthoDB" id="2500414at2759"/>
<dbReference type="AlphaFoldDB" id="A0A2N5W755"/>
<proteinExistence type="predicted"/>
<organism evidence="2 3">
    <name type="scientific">Puccinia coronata f. sp. avenae</name>
    <dbReference type="NCBI Taxonomy" id="200324"/>
    <lineage>
        <taxon>Eukaryota</taxon>
        <taxon>Fungi</taxon>
        <taxon>Dikarya</taxon>
        <taxon>Basidiomycota</taxon>
        <taxon>Pucciniomycotina</taxon>
        <taxon>Pucciniomycetes</taxon>
        <taxon>Pucciniales</taxon>
        <taxon>Pucciniaceae</taxon>
        <taxon>Puccinia</taxon>
    </lineage>
</organism>
<name>A0A2N5W755_9BASI</name>
<protein>
    <submittedName>
        <fullName evidence="2">Uncharacterized protein</fullName>
    </submittedName>
</protein>
<dbReference type="Proteomes" id="UP000235388">
    <property type="component" value="Unassembled WGS sequence"/>
</dbReference>
<gene>
    <name evidence="2" type="ORF">PCANC_00689</name>
</gene>